<dbReference type="InterPro" id="IPR027417">
    <property type="entry name" value="P-loop_NTPase"/>
</dbReference>
<dbReference type="EMBL" id="JARPTC010000034">
    <property type="protein sequence ID" value="MDO7789085.1"/>
    <property type="molecule type" value="Genomic_DNA"/>
</dbReference>
<evidence type="ECO:0000313" key="3">
    <source>
        <dbReference type="Proteomes" id="UP001172911"/>
    </source>
</evidence>
<organism evidence="2 3">
    <name type="scientific">Desulforamulus aquiferis</name>
    <dbReference type="NCBI Taxonomy" id="1397668"/>
    <lineage>
        <taxon>Bacteria</taxon>
        <taxon>Bacillati</taxon>
        <taxon>Bacillota</taxon>
        <taxon>Clostridia</taxon>
        <taxon>Eubacteriales</taxon>
        <taxon>Peptococcaceae</taxon>
        <taxon>Desulforamulus</taxon>
    </lineage>
</organism>
<dbReference type="Pfam" id="PF20720">
    <property type="entry name" value="nSTAND3"/>
    <property type="match status" value="1"/>
</dbReference>
<name>A0AAW7ZJE2_9FIRM</name>
<dbReference type="InterPro" id="IPR049050">
    <property type="entry name" value="nSTAND3"/>
</dbReference>
<protein>
    <recommendedName>
        <fullName evidence="1">Novel STAND NTPase 3 domain-containing protein</fullName>
    </recommendedName>
</protein>
<evidence type="ECO:0000259" key="1">
    <source>
        <dbReference type="Pfam" id="PF20720"/>
    </source>
</evidence>
<proteinExistence type="predicted"/>
<dbReference type="SUPFAM" id="SSF52540">
    <property type="entry name" value="P-loop containing nucleoside triphosphate hydrolases"/>
    <property type="match status" value="1"/>
</dbReference>
<reference evidence="2" key="2">
    <citation type="submission" date="2023-03" db="EMBL/GenBank/DDBJ databases">
        <authorList>
            <person name="Zhang Z."/>
        </authorList>
    </citation>
    <scope>NUCLEOTIDE SEQUENCE</scope>
    <source>
        <strain evidence="2">DSA</strain>
    </source>
</reference>
<evidence type="ECO:0000313" key="2">
    <source>
        <dbReference type="EMBL" id="MDO7789085.1"/>
    </source>
</evidence>
<dbReference type="Proteomes" id="UP001172911">
    <property type="component" value="Unassembled WGS sequence"/>
</dbReference>
<gene>
    <name evidence="2" type="ORF">P6N53_17885</name>
</gene>
<reference evidence="2" key="1">
    <citation type="journal article" date="2023" name="J. Hazard. Mater.">
        <title>Anaerobic biodegradation of pyrene and benzo[a]pyrene by a new sulfate-reducing Desulforamulus aquiferis strain DSA.</title>
        <authorList>
            <person name="Zhang Z."/>
            <person name="Sun J."/>
            <person name="Gong X."/>
            <person name="Wang C."/>
            <person name="Wang H."/>
        </authorList>
    </citation>
    <scope>NUCLEOTIDE SEQUENCE</scope>
    <source>
        <strain evidence="2">DSA</strain>
    </source>
</reference>
<dbReference type="RefSeq" id="WP_304545593.1">
    <property type="nucleotide sequence ID" value="NZ_JARPTC010000034.1"/>
</dbReference>
<accession>A0AAW7ZJE2</accession>
<feature type="domain" description="Novel STAND NTPase 3" evidence="1">
    <location>
        <begin position="256"/>
        <end position="377"/>
    </location>
</feature>
<keyword evidence="3" id="KW-1185">Reference proteome</keyword>
<comment type="caution">
    <text evidence="2">The sequence shown here is derived from an EMBL/GenBank/DDBJ whole genome shotgun (WGS) entry which is preliminary data.</text>
</comment>
<sequence>MSVEISGPKGYDFQYLNSLLFALEYLDKDEVEIYVEKKNGEDSQIVFSQDGIKYIIDIQVKNRSEEIDLQSFADWISHFENRSVNSSLLNKLDKDNNRYAVFISDARSKDDVSLFVDEGIIHTELSIGFNNEYLNKIKGCIKNCYSDNSSTSISRKNFLEKFIDSITNNHFRNILRKIKLRERYTESYSTERIKSLLNKKFYISQGKTDDVIIELIDKIRHSRGTDISITTELIHIIDKHSGEILLNRNENYIKRIESESCERILSANNILLLTGISFCGKSYLAKDIAQEYLENGYKVERVGELYGDGGAISFIRHRGIEDRLLILEDPFGQVETKKDAINILNEIRNLIRDSRSNRKIIITSRKDILLDTTSKKNIGECSIDSHRWVDLTLGSSEKMIELWESYYGDSVESRKLCNDVTKWLQETEKTSSLQLGHIANIYSAKKKLNDLIVLEPEDIIRTARIDSNDLAGIIERRGSSASKVFVALGLSCNTYKTVTLNDLAFILSNCEEKPGICKGEKDYSEFTLGQDLEDIKHDNYPKYDLDYKLNSEYKNELKYLQQHGYIQIDNVKRIMFVHPIYHFATQLLFKKQFIDILEQQEVIELIRKSLSSLSINANLCTLTMLENLYKENPGIELKQLMLIGMESIFPSVRDKIIMFFDRRINDLNESEQKRFIEVLMYGPSIKNDGISWYDGMPYFKVSERRRFSYFDWLHDEISSGEIDSLSKKIADGIDVSPEKMWKFLKSRNSKVLSLSILEKALSYDESFIRGKAIRLIFENYAYKFEKVDEYLNSHEHPEVIYSLFRGALSSWRRYSSESRRLILNYFKNCLNIMSVAIRTKKFLENFEDEYSRESINWSKVEEKDKIELWNVWHEIFVEFLNEFPSRYVRMDEPHMVRVTEHSLEYIKNEEKVIDLSRAWFNWLDRYLQYNLPHDYGMSVAQYLMDGTGNKTDSRENIFQLLLSTKKTSFITTNIKVFIDCWNDLSDKEKRMVLDLYKSTRKDVNWVKAVSLNTKTIPYEIQVEILGESIDNKSISDVVDILTKKGLLEQCLNIHCGYPQPLWWNGYHHNNYILWDAVIVEVLRRNELNKTFYIALREVIDLLYNYDDRRIANINDIYEEDLLKSPEKRKLAFETLLNVTVNQNQCNKELWDLLFQYSSQEEIEFYFDKIAEDIELVQYYQIGEGDIFALFDKSMIFKKIYPRLEVDNLIKSLVESMFTLYKVINDSKNTLEGFKDKELSSSIQKVNEEEILKRNDELEKLKTSFIVSATKIYKDNPPRLFFSNKLVEGVMKKMEITSFELEELIEKNRVRLIEITRDLRQKYDDHYDLIDWIN</sequence>